<reference evidence="2 3" key="1">
    <citation type="submission" date="2019-06" db="EMBL/GenBank/DDBJ databases">
        <title>Whole genome shotgun sequence of Acetobacter peroxydans NBRC 13755.</title>
        <authorList>
            <person name="Hosoyama A."/>
            <person name="Uohara A."/>
            <person name="Ohji S."/>
            <person name="Ichikawa N."/>
        </authorList>
    </citation>
    <scope>NUCLEOTIDE SEQUENCE [LARGE SCALE GENOMIC DNA]</scope>
    <source>
        <strain evidence="2 3">NBRC 13755</strain>
    </source>
</reference>
<protein>
    <submittedName>
        <fullName evidence="2">Epimerase</fullName>
    </submittedName>
</protein>
<dbReference type="AlphaFoldDB" id="A0A4Y3TST8"/>
<dbReference type="InterPro" id="IPR001509">
    <property type="entry name" value="Epimerase_deHydtase"/>
</dbReference>
<dbReference type="InterPro" id="IPR036291">
    <property type="entry name" value="NAD(P)-bd_dom_sf"/>
</dbReference>
<organism evidence="2 3">
    <name type="scientific">Acetobacter peroxydans</name>
    <dbReference type="NCBI Taxonomy" id="104098"/>
    <lineage>
        <taxon>Bacteria</taxon>
        <taxon>Pseudomonadati</taxon>
        <taxon>Pseudomonadota</taxon>
        <taxon>Alphaproteobacteria</taxon>
        <taxon>Acetobacterales</taxon>
        <taxon>Acetobacteraceae</taxon>
        <taxon>Acetobacter</taxon>
    </lineage>
</organism>
<dbReference type="Pfam" id="PF01370">
    <property type="entry name" value="Epimerase"/>
    <property type="match status" value="1"/>
</dbReference>
<evidence type="ECO:0000313" key="2">
    <source>
        <dbReference type="EMBL" id="GEB84808.1"/>
    </source>
</evidence>
<dbReference type="Gene3D" id="3.40.50.720">
    <property type="entry name" value="NAD(P)-binding Rossmann-like Domain"/>
    <property type="match status" value="1"/>
</dbReference>
<evidence type="ECO:0000259" key="1">
    <source>
        <dbReference type="Pfam" id="PF01370"/>
    </source>
</evidence>
<accession>A0A4Y3TST8</accession>
<dbReference type="Proteomes" id="UP000317730">
    <property type="component" value="Unassembled WGS sequence"/>
</dbReference>
<dbReference type="PANTHER" id="PTHR43245">
    <property type="entry name" value="BIFUNCTIONAL POLYMYXIN RESISTANCE PROTEIN ARNA"/>
    <property type="match status" value="1"/>
</dbReference>
<evidence type="ECO:0000313" key="3">
    <source>
        <dbReference type="Proteomes" id="UP000317730"/>
    </source>
</evidence>
<keyword evidence="3" id="KW-1185">Reference proteome</keyword>
<dbReference type="EMBL" id="BJMV01000002">
    <property type="protein sequence ID" value="GEB84808.1"/>
    <property type="molecule type" value="Genomic_DNA"/>
</dbReference>
<dbReference type="SUPFAM" id="SSF51735">
    <property type="entry name" value="NAD(P)-binding Rossmann-fold domains"/>
    <property type="match status" value="1"/>
</dbReference>
<comment type="caution">
    <text evidence="2">The sequence shown here is derived from an EMBL/GenBank/DDBJ whole genome shotgun (WGS) entry which is preliminary data.</text>
</comment>
<feature type="domain" description="NAD-dependent epimerase/dehydratase" evidence="1">
    <location>
        <begin position="2"/>
        <end position="186"/>
    </location>
</feature>
<proteinExistence type="predicted"/>
<name>A0A4Y3TST8_9PROT</name>
<sequence>MQAGHAVTGGVRHDTTLPEGVAPFVTGDLATASLRLDGFDAVVHAAGLAHRRGVPLEVWRRANVIASENLARAVSSQARFIYVSSIGIYGRAPSGIVTEQTASAPQDDYALSKLEAEERLADMLGARLRILRPAAIVGPHCPGNIPLLLKLIRRGLPLPFGSIRNARSFVDIEDVAALTTLMLQENAPSLVLAAHPEPISTPDLIRALARGLSRPARLLPVPTACLGVVARVLGREAMFQSLSGSFIARPVQAMAMGWRPARNLSASLERAAAAERVIKG</sequence>
<dbReference type="PANTHER" id="PTHR43245:SF58">
    <property type="entry name" value="BLL5923 PROTEIN"/>
    <property type="match status" value="1"/>
</dbReference>
<gene>
    <name evidence="2" type="ORF">APE01nite_06050</name>
</gene>
<dbReference type="InterPro" id="IPR050177">
    <property type="entry name" value="Lipid_A_modif_metabolic_enz"/>
</dbReference>